<dbReference type="PANTHER" id="PTHR34703">
    <property type="entry name" value="ANTIPORTER SUBUNIT MNHG2-RELATED"/>
    <property type="match status" value="1"/>
</dbReference>
<reference evidence="2" key="1">
    <citation type="submission" date="2022-01" db="EMBL/GenBank/DDBJ databases">
        <title>Draft genome of Methanogenium marinum DSM 15558.</title>
        <authorList>
            <person name="Chen S.-C."/>
            <person name="You Y.-T."/>
        </authorList>
    </citation>
    <scope>NUCLEOTIDE SEQUENCE</scope>
    <source>
        <strain evidence="2">DSM 15558</strain>
    </source>
</reference>
<accession>A0A9Q4PUZ2</accession>
<feature type="transmembrane region" description="Helical" evidence="1">
    <location>
        <begin position="69"/>
        <end position="90"/>
    </location>
</feature>
<evidence type="ECO:0000256" key="1">
    <source>
        <dbReference type="SAM" id="Phobius"/>
    </source>
</evidence>
<feature type="transmembrane region" description="Helical" evidence="1">
    <location>
        <begin position="6"/>
        <end position="29"/>
    </location>
</feature>
<sequence length="120" mass="12590">MVAEFIVTIFLGLGLLAVGLGVVGILRFPDVYTRLHAETKMTTCGAIFICIAVVITEIGAYLASGEMQYAVLGLHTVLALAALVFTNAIGAHAIGRAAYRAGVRPDPAVVDRMKGVNTDD</sequence>
<dbReference type="EMBL" id="JAKELO010000002">
    <property type="protein sequence ID" value="MDE4907435.1"/>
    <property type="molecule type" value="Genomic_DNA"/>
</dbReference>
<feature type="transmembrane region" description="Helical" evidence="1">
    <location>
        <begin position="41"/>
        <end position="63"/>
    </location>
</feature>
<keyword evidence="1" id="KW-1133">Transmembrane helix</keyword>
<comment type="caution">
    <text evidence="2">The sequence shown here is derived from an EMBL/GenBank/DDBJ whole genome shotgun (WGS) entry which is preliminary data.</text>
</comment>
<evidence type="ECO:0000313" key="3">
    <source>
        <dbReference type="Proteomes" id="UP001143747"/>
    </source>
</evidence>
<evidence type="ECO:0000313" key="2">
    <source>
        <dbReference type="EMBL" id="MDE4907435.1"/>
    </source>
</evidence>
<dbReference type="Proteomes" id="UP001143747">
    <property type="component" value="Unassembled WGS sequence"/>
</dbReference>
<dbReference type="InterPro" id="IPR005133">
    <property type="entry name" value="PhaG_MnhG_YufB"/>
</dbReference>
<protein>
    <submittedName>
        <fullName evidence="2">Monovalent cation/H(+) antiporter subunit G</fullName>
    </submittedName>
</protein>
<gene>
    <name evidence="2" type="primary">mnhG</name>
    <name evidence="2" type="ORF">L0665_02215</name>
</gene>
<dbReference type="PANTHER" id="PTHR34703:SF1">
    <property type="entry name" value="ANTIPORTER SUBUNIT MNHG2-RELATED"/>
    <property type="match status" value="1"/>
</dbReference>
<dbReference type="GO" id="GO:0015385">
    <property type="term" value="F:sodium:proton antiporter activity"/>
    <property type="evidence" value="ECO:0007669"/>
    <property type="project" value="TreeGrafter"/>
</dbReference>
<dbReference type="AlphaFoldDB" id="A0A9Q4PUZ2"/>
<dbReference type="NCBIfam" id="TIGR01300">
    <property type="entry name" value="CPA3_mnhG_phaG"/>
    <property type="match status" value="1"/>
</dbReference>
<proteinExistence type="predicted"/>
<organism evidence="2 3">
    <name type="scientific">Methanogenium marinum</name>
    <dbReference type="NCBI Taxonomy" id="348610"/>
    <lineage>
        <taxon>Archaea</taxon>
        <taxon>Methanobacteriati</taxon>
        <taxon>Methanobacteriota</taxon>
        <taxon>Stenosarchaea group</taxon>
        <taxon>Methanomicrobia</taxon>
        <taxon>Methanomicrobiales</taxon>
        <taxon>Methanomicrobiaceae</taxon>
        <taxon>Methanogenium</taxon>
    </lineage>
</organism>
<keyword evidence="3" id="KW-1185">Reference proteome</keyword>
<dbReference type="RefSeq" id="WP_274924084.1">
    <property type="nucleotide sequence ID" value="NZ_JAKELO010000002.1"/>
</dbReference>
<keyword evidence="1" id="KW-0812">Transmembrane</keyword>
<dbReference type="Pfam" id="PF03334">
    <property type="entry name" value="PhaG_MnhG_YufB"/>
    <property type="match status" value="1"/>
</dbReference>
<keyword evidence="1" id="KW-0472">Membrane</keyword>
<name>A0A9Q4PUZ2_9EURY</name>
<dbReference type="NCBIfam" id="NF009312">
    <property type="entry name" value="PRK12672.1"/>
    <property type="match status" value="1"/>
</dbReference>